<evidence type="ECO:0000313" key="2">
    <source>
        <dbReference type="Proteomes" id="UP001633002"/>
    </source>
</evidence>
<gene>
    <name evidence="1" type="ORF">R1sor_017434</name>
</gene>
<evidence type="ECO:0000313" key="1">
    <source>
        <dbReference type="EMBL" id="KAL3699412.1"/>
    </source>
</evidence>
<protein>
    <submittedName>
        <fullName evidence="1">Uncharacterized protein</fullName>
    </submittedName>
</protein>
<proteinExistence type="predicted"/>
<accession>A0ABD3I9M3</accession>
<name>A0ABD3I9M3_9MARC</name>
<dbReference type="AlphaFoldDB" id="A0ABD3I9M3"/>
<reference evidence="1 2" key="1">
    <citation type="submission" date="2024-09" db="EMBL/GenBank/DDBJ databases">
        <title>Chromosome-scale assembly of Riccia sorocarpa.</title>
        <authorList>
            <person name="Paukszto L."/>
        </authorList>
    </citation>
    <scope>NUCLEOTIDE SEQUENCE [LARGE SCALE GENOMIC DNA]</scope>
    <source>
        <strain evidence="1">LP-2024</strain>
        <tissue evidence="1">Aerial parts of the thallus</tissue>
    </source>
</reference>
<organism evidence="1 2">
    <name type="scientific">Riccia sorocarpa</name>
    <dbReference type="NCBI Taxonomy" id="122646"/>
    <lineage>
        <taxon>Eukaryota</taxon>
        <taxon>Viridiplantae</taxon>
        <taxon>Streptophyta</taxon>
        <taxon>Embryophyta</taxon>
        <taxon>Marchantiophyta</taxon>
        <taxon>Marchantiopsida</taxon>
        <taxon>Marchantiidae</taxon>
        <taxon>Marchantiales</taxon>
        <taxon>Ricciaceae</taxon>
        <taxon>Riccia</taxon>
    </lineage>
</organism>
<sequence>MDPATLEVQEGDVPVAVDWVPPSSAVDDVTIDDIPMDVRDASLPTSDHEVEEGEILDEAMDVLDSQAAVPPTLEASTVEVLVEDIPVAAVQAPMTSAVVEVTMGENLVDVGSASDSAYDHEIGKGQIIPEAVPRTPQVATVEELIEDIPVATVATPSTSTVAEVTMGENLGEVGDILVAAVQAPLIFVAAEITMGESLVVHGGASEPTYDHEVEKRQLFPEAVPTTLEAQETAPSSHADSTINPERFQKLVHNIRSTRNHHHSVAEGSTPTKIQDVEQEVPTPGTVANLDKVVLDVSDYLPIVSSDVTQNAW</sequence>
<dbReference type="EMBL" id="JBJQOH010000001">
    <property type="protein sequence ID" value="KAL3699412.1"/>
    <property type="molecule type" value="Genomic_DNA"/>
</dbReference>
<comment type="caution">
    <text evidence="1">The sequence shown here is derived from an EMBL/GenBank/DDBJ whole genome shotgun (WGS) entry which is preliminary data.</text>
</comment>
<keyword evidence="2" id="KW-1185">Reference proteome</keyword>
<dbReference type="Proteomes" id="UP001633002">
    <property type="component" value="Unassembled WGS sequence"/>
</dbReference>